<evidence type="ECO:0000313" key="3">
    <source>
        <dbReference type="Proteomes" id="UP000291819"/>
    </source>
</evidence>
<dbReference type="AlphaFoldDB" id="A0A4Q9HCV2"/>
<dbReference type="Pfam" id="PF13173">
    <property type="entry name" value="AAA_14"/>
    <property type="match status" value="1"/>
</dbReference>
<dbReference type="SUPFAM" id="SSF52540">
    <property type="entry name" value="P-loop containing nucleoside triphosphate hydrolases"/>
    <property type="match status" value="1"/>
</dbReference>
<name>A0A4Q9HCV2_9SPHI</name>
<protein>
    <recommendedName>
        <fullName evidence="1">AAA domain-containing protein</fullName>
    </recommendedName>
</protein>
<dbReference type="Gene3D" id="3.40.50.300">
    <property type="entry name" value="P-loop containing nucleotide triphosphate hydrolases"/>
    <property type="match status" value="1"/>
</dbReference>
<feature type="domain" description="AAA" evidence="1">
    <location>
        <begin position="18"/>
        <end position="60"/>
    </location>
</feature>
<accession>A0A4Q9HCV2</accession>
<dbReference type="RefSeq" id="WP_131030249.1">
    <property type="nucleotide sequence ID" value="NZ_SIXF01000009.1"/>
</dbReference>
<comment type="caution">
    <text evidence="2">The sequence shown here is derived from an EMBL/GenBank/DDBJ whole genome shotgun (WGS) entry which is preliminary data.</text>
</comment>
<dbReference type="InterPro" id="IPR027417">
    <property type="entry name" value="P-loop_NTPase"/>
</dbReference>
<evidence type="ECO:0000313" key="2">
    <source>
        <dbReference type="EMBL" id="TBO42230.1"/>
    </source>
</evidence>
<organism evidence="2 3">
    <name type="scientific">Pedobacter kyonggii</name>
    <dbReference type="NCBI Taxonomy" id="1926871"/>
    <lineage>
        <taxon>Bacteria</taxon>
        <taxon>Pseudomonadati</taxon>
        <taxon>Bacteroidota</taxon>
        <taxon>Sphingobacteriia</taxon>
        <taxon>Sphingobacteriales</taxon>
        <taxon>Sphingobacteriaceae</taxon>
        <taxon>Pedobacter</taxon>
    </lineage>
</organism>
<sequence>MITRELKNRLVNALANVPVVALLGPRQVGKTTLALQIAEQILNKESVYLDLELDTDLNKLDDF</sequence>
<evidence type="ECO:0000259" key="1">
    <source>
        <dbReference type="Pfam" id="PF13173"/>
    </source>
</evidence>
<dbReference type="EMBL" id="SIXF01000009">
    <property type="protein sequence ID" value="TBO42230.1"/>
    <property type="molecule type" value="Genomic_DNA"/>
</dbReference>
<reference evidence="2 3" key="1">
    <citation type="submission" date="2019-02" db="EMBL/GenBank/DDBJ databases">
        <title>Pedobacter kyonggii whole genome sequence analysis.</title>
        <authorList>
            <person name="Dahal R.H."/>
        </authorList>
    </citation>
    <scope>NUCLEOTIDE SEQUENCE [LARGE SCALE GENOMIC DNA]</scope>
    <source>
        <strain evidence="2 3">K-4-11-1</strain>
    </source>
</reference>
<gene>
    <name evidence="2" type="ORF">EYS08_11940</name>
</gene>
<proteinExistence type="predicted"/>
<dbReference type="InterPro" id="IPR041682">
    <property type="entry name" value="AAA_14"/>
</dbReference>
<keyword evidence="3" id="KW-1185">Reference proteome</keyword>
<dbReference type="Proteomes" id="UP000291819">
    <property type="component" value="Unassembled WGS sequence"/>
</dbReference>